<keyword evidence="2" id="KW-1133">Transmembrane helix</keyword>
<feature type="compositionally biased region" description="Polar residues" evidence="1">
    <location>
        <begin position="650"/>
        <end position="685"/>
    </location>
</feature>
<dbReference type="Gene3D" id="3.40.190.10">
    <property type="entry name" value="Periplasmic binding protein-like II"/>
    <property type="match status" value="1"/>
</dbReference>
<protein>
    <submittedName>
        <fullName evidence="4">Periplasmic binding protein-like II</fullName>
    </submittedName>
</protein>
<sequence>MYFIVLIIILLIIDYTEEITINAISFVYGGNADLYPEIVNEFNKYSQKNDLDINLKLTILTTENSTIELTNYGSMIDMLLMKKSTKYDLYLYFDSYTSIYGPHFINLENILEEDYIKMFSPELLNIGCKYNNKIVGLPLFFSMDVLFSNTMLLNKYNRKVPETWDQLLETAKYIKEEEKKLNNTEIIGYNGLFSDDESGTLSLFEFFNSYRDSNYSPYPKVKSKETKDALIMIKKLKEEIASDDIFSRDMFYTIEQLFSNNALFLKFYYGEYMPFFEVSAIPGKNENVSGSIASPFVISVSRYSNKEKQEAAIKALLFFTSKDIQKRYFIKNYYLTGIDSLYDDEDVCKMVNCPAIKGAQPYSTTAYNVTEYSIDYYFAKLRQYSYEYIFGVIVKQYKPKYIFIRYDHWIISISGSFLLPLTIIRIYGKLNVMKCIIENAFFLTGYTLNWIPLINQLIVDFPKTNKISEWLNQTRNRYLFLISFIIFEMILHGCLLIFPYDIETILKSEGENFQKCKMNNVFGKYIHIIIKFIYFIFLLSSLLLIFIEWNMKETLHEIKILFSLNFINFLQFIINKIIQSMDLNNYYVDGILFSMNIFVLSITNYIHIFLLRYYSIFFENNKNSIESIIDHFKENNLRFSPDGTSYSISTENNSCTTQQNKTDNSSFDSSATQKRQSQSHNSKYCSGNVYPRKMSQILKYHYQQTKN</sequence>
<dbReference type="EMBL" id="MCOG01000335">
    <property type="protein sequence ID" value="ORY16051.1"/>
    <property type="molecule type" value="Genomic_DNA"/>
</dbReference>
<feature type="transmembrane region" description="Helical" evidence="2">
    <location>
        <begin position="525"/>
        <end position="546"/>
    </location>
</feature>
<accession>A0A1Y2A0K2</accession>
<feature type="region of interest" description="Disordered" evidence="1">
    <location>
        <begin position="650"/>
        <end position="688"/>
    </location>
</feature>
<feature type="transmembrane region" description="Helical" evidence="2">
    <location>
        <begin position="558"/>
        <end position="578"/>
    </location>
</feature>
<evidence type="ECO:0000313" key="5">
    <source>
        <dbReference type="Proteomes" id="UP000193920"/>
    </source>
</evidence>
<dbReference type="OrthoDB" id="10523589at2759"/>
<keyword evidence="5" id="KW-1185">Reference proteome</keyword>
<comment type="caution">
    <text evidence="4">The sequence shown here is derived from an EMBL/GenBank/DDBJ whole genome shotgun (WGS) entry which is preliminary data.</text>
</comment>
<keyword evidence="2" id="KW-0472">Membrane</keyword>
<gene>
    <name evidence="4" type="ORF">LY90DRAFT_677474</name>
</gene>
<feature type="transmembrane region" description="Helical" evidence="2">
    <location>
        <begin position="478"/>
        <end position="498"/>
    </location>
</feature>
<dbReference type="InterPro" id="IPR050490">
    <property type="entry name" value="Bact_solute-bd_prot1"/>
</dbReference>
<keyword evidence="2" id="KW-0812">Transmembrane</keyword>
<dbReference type="InterPro" id="IPR006059">
    <property type="entry name" value="SBP"/>
</dbReference>
<evidence type="ECO:0000256" key="3">
    <source>
        <dbReference type="SAM" id="SignalP"/>
    </source>
</evidence>
<name>A0A1Y2A0K2_9FUNG</name>
<evidence type="ECO:0000313" key="4">
    <source>
        <dbReference type="EMBL" id="ORY16051.1"/>
    </source>
</evidence>
<evidence type="ECO:0000256" key="2">
    <source>
        <dbReference type="SAM" id="Phobius"/>
    </source>
</evidence>
<feature type="chain" id="PRO_5013299474" evidence="3">
    <location>
        <begin position="19"/>
        <end position="707"/>
    </location>
</feature>
<evidence type="ECO:0000256" key="1">
    <source>
        <dbReference type="SAM" id="MobiDB-lite"/>
    </source>
</evidence>
<feature type="signal peptide" evidence="3">
    <location>
        <begin position="1"/>
        <end position="18"/>
    </location>
</feature>
<reference evidence="4 5" key="1">
    <citation type="submission" date="2016-08" db="EMBL/GenBank/DDBJ databases">
        <title>A Parts List for Fungal Cellulosomes Revealed by Comparative Genomics.</title>
        <authorList>
            <consortium name="DOE Joint Genome Institute"/>
            <person name="Haitjema C.H."/>
            <person name="Gilmore S.P."/>
            <person name="Henske J.K."/>
            <person name="Solomon K.V."/>
            <person name="De Groot R."/>
            <person name="Kuo A."/>
            <person name="Mondo S.J."/>
            <person name="Salamov A.A."/>
            <person name="Labutti K."/>
            <person name="Zhao Z."/>
            <person name="Chiniquy J."/>
            <person name="Barry K."/>
            <person name="Brewer H.M."/>
            <person name="Purvine S.O."/>
            <person name="Wright A.T."/>
            <person name="Boxma B."/>
            <person name="Van Alen T."/>
            <person name="Hackstein J.H."/>
            <person name="Baker S.E."/>
            <person name="Grigoriev I.V."/>
            <person name="O'Malley M.A."/>
        </authorList>
    </citation>
    <scope>NUCLEOTIDE SEQUENCE [LARGE SCALE GENOMIC DNA]</scope>
    <source>
        <strain evidence="4 5">G1</strain>
    </source>
</reference>
<dbReference type="STRING" id="1754190.A0A1Y2A0K2"/>
<dbReference type="SUPFAM" id="SSF53850">
    <property type="entry name" value="Periplasmic binding protein-like II"/>
    <property type="match status" value="1"/>
</dbReference>
<keyword evidence="3" id="KW-0732">Signal</keyword>
<organism evidence="4 5">
    <name type="scientific">Neocallimastix californiae</name>
    <dbReference type="NCBI Taxonomy" id="1754190"/>
    <lineage>
        <taxon>Eukaryota</taxon>
        <taxon>Fungi</taxon>
        <taxon>Fungi incertae sedis</taxon>
        <taxon>Chytridiomycota</taxon>
        <taxon>Chytridiomycota incertae sedis</taxon>
        <taxon>Neocallimastigomycetes</taxon>
        <taxon>Neocallimastigales</taxon>
        <taxon>Neocallimastigaceae</taxon>
        <taxon>Neocallimastix</taxon>
    </lineage>
</organism>
<dbReference type="Pfam" id="PF13416">
    <property type="entry name" value="SBP_bac_8"/>
    <property type="match status" value="1"/>
</dbReference>
<dbReference type="PANTHER" id="PTHR43649">
    <property type="entry name" value="ARABINOSE-BINDING PROTEIN-RELATED"/>
    <property type="match status" value="1"/>
</dbReference>
<dbReference type="AlphaFoldDB" id="A0A1Y2A0K2"/>
<proteinExistence type="predicted"/>
<dbReference type="Proteomes" id="UP000193920">
    <property type="component" value="Unassembled WGS sequence"/>
</dbReference>
<feature type="transmembrane region" description="Helical" evidence="2">
    <location>
        <begin position="409"/>
        <end position="428"/>
    </location>
</feature>
<feature type="transmembrane region" description="Helical" evidence="2">
    <location>
        <begin position="590"/>
        <end position="614"/>
    </location>
</feature>